<proteinExistence type="inferred from homology"/>
<evidence type="ECO:0000256" key="6">
    <source>
        <dbReference type="ARBA" id="ARBA00023136"/>
    </source>
</evidence>
<dbReference type="RefSeq" id="WP_169069465.1">
    <property type="nucleotide sequence ID" value="NZ_JAZKUC010000001.1"/>
</dbReference>
<dbReference type="CDD" id="cd06261">
    <property type="entry name" value="TM_PBP2"/>
    <property type="match status" value="1"/>
</dbReference>
<dbReference type="InterPro" id="IPR035906">
    <property type="entry name" value="MetI-like_sf"/>
</dbReference>
<comment type="caution">
    <text evidence="9">The sequence shown here is derived from an EMBL/GenBank/DDBJ whole genome shotgun (WGS) entry which is preliminary data.</text>
</comment>
<sequence length="285" mass="30875">MRSEAELALLLPQQEAATGKGPREPAAPWRRWKYPLISGTTVTLFVLVWQLSGSLNWVDPLLLPPPSEILRTALELLASGYRQTPLWEHFLTSTARALVAFVVAIVSGVPLGLGMGLSPTLGAALNPFVQFLRPLPKIALIPLVIVWFGIGEGAKFFLIFISSFLSIVVGAAAAVLGVSQARRRAAQTLGANRRQLFLYVVLPNALPELFTSVRLSIGIGWTSLIAAEMVAASSGLGWMVINAGSYLRTDVVLLGIVLLGLTGYFFDWSLVHLQRRFAPWAGMDS</sequence>
<dbReference type="PROSITE" id="PS50928">
    <property type="entry name" value="ABC_TM1"/>
    <property type="match status" value="1"/>
</dbReference>
<keyword evidence="3" id="KW-1003">Cell membrane</keyword>
<evidence type="ECO:0000256" key="7">
    <source>
        <dbReference type="RuleBase" id="RU363032"/>
    </source>
</evidence>
<dbReference type="Pfam" id="PF00528">
    <property type="entry name" value="BPD_transp_1"/>
    <property type="match status" value="1"/>
</dbReference>
<evidence type="ECO:0000256" key="5">
    <source>
        <dbReference type="ARBA" id="ARBA00022989"/>
    </source>
</evidence>
<feature type="transmembrane region" description="Helical" evidence="7">
    <location>
        <begin position="97"/>
        <end position="119"/>
    </location>
</feature>
<feature type="transmembrane region" description="Helical" evidence="7">
    <location>
        <begin position="156"/>
        <end position="176"/>
    </location>
</feature>
<comment type="subcellular location">
    <subcellularLocation>
        <location evidence="1 7">Cell membrane</location>
        <topology evidence="1 7">Multi-pass membrane protein</topology>
    </subcellularLocation>
</comment>
<evidence type="ECO:0000313" key="10">
    <source>
        <dbReference type="Proteomes" id="UP000886469"/>
    </source>
</evidence>
<evidence type="ECO:0000313" key="9">
    <source>
        <dbReference type="EMBL" id="NMQ04525.1"/>
    </source>
</evidence>
<dbReference type="SUPFAM" id="SSF161098">
    <property type="entry name" value="MetI-like"/>
    <property type="match status" value="1"/>
</dbReference>
<keyword evidence="4 7" id="KW-0812">Transmembrane</keyword>
<evidence type="ECO:0000256" key="3">
    <source>
        <dbReference type="ARBA" id="ARBA00022475"/>
    </source>
</evidence>
<comment type="similarity">
    <text evidence="7">Belongs to the binding-protein-dependent transport system permease family.</text>
</comment>
<gene>
    <name evidence="9" type="ORF">E4Q08_04255</name>
</gene>
<name>A0ABX1T4E8_9PROT</name>
<dbReference type="PANTHER" id="PTHR30151:SF25">
    <property type="entry name" value="TAURINE TRANSPORT SYSTEM PERMEASE PROTEIN TAUC"/>
    <property type="match status" value="1"/>
</dbReference>
<organism evidence="9 10">
    <name type="scientific">Candidatus Accumulibacter contiguus</name>
    <dbReference type="NCBI Taxonomy" id="2954381"/>
    <lineage>
        <taxon>Bacteria</taxon>
        <taxon>Pseudomonadati</taxon>
        <taxon>Pseudomonadota</taxon>
        <taxon>Betaproteobacteria</taxon>
        <taxon>Candidatus Accumulibacter</taxon>
    </lineage>
</organism>
<protein>
    <submittedName>
        <fullName evidence="9">ABC transporter permease</fullName>
    </submittedName>
</protein>
<accession>A0ABX1T4E8</accession>
<keyword evidence="10" id="KW-1185">Reference proteome</keyword>
<evidence type="ECO:0000256" key="4">
    <source>
        <dbReference type="ARBA" id="ARBA00022692"/>
    </source>
</evidence>
<evidence type="ECO:0000256" key="1">
    <source>
        <dbReference type="ARBA" id="ARBA00004651"/>
    </source>
</evidence>
<dbReference type="Gene3D" id="1.10.3720.10">
    <property type="entry name" value="MetI-like"/>
    <property type="match status" value="1"/>
</dbReference>
<feature type="transmembrane region" description="Helical" evidence="7">
    <location>
        <begin position="219"/>
        <end position="239"/>
    </location>
</feature>
<feature type="transmembrane region" description="Helical" evidence="7">
    <location>
        <begin position="32"/>
        <end position="52"/>
    </location>
</feature>
<dbReference type="Proteomes" id="UP000886469">
    <property type="component" value="Unassembled WGS sequence"/>
</dbReference>
<dbReference type="InterPro" id="IPR000515">
    <property type="entry name" value="MetI-like"/>
</dbReference>
<dbReference type="EMBL" id="SPMX01000009">
    <property type="protein sequence ID" value="NMQ04525.1"/>
    <property type="molecule type" value="Genomic_DNA"/>
</dbReference>
<feature type="transmembrane region" description="Helical" evidence="7">
    <location>
        <begin position="131"/>
        <end position="150"/>
    </location>
</feature>
<feature type="domain" description="ABC transmembrane type-1" evidence="8">
    <location>
        <begin position="90"/>
        <end position="270"/>
    </location>
</feature>
<evidence type="ECO:0000259" key="8">
    <source>
        <dbReference type="PROSITE" id="PS50928"/>
    </source>
</evidence>
<keyword evidence="5 7" id="KW-1133">Transmembrane helix</keyword>
<feature type="transmembrane region" description="Helical" evidence="7">
    <location>
        <begin position="251"/>
        <end position="271"/>
    </location>
</feature>
<keyword evidence="6 7" id="KW-0472">Membrane</keyword>
<dbReference type="PANTHER" id="PTHR30151">
    <property type="entry name" value="ALKANE SULFONATE ABC TRANSPORTER-RELATED, MEMBRANE SUBUNIT"/>
    <property type="match status" value="1"/>
</dbReference>
<keyword evidence="2 7" id="KW-0813">Transport</keyword>
<evidence type="ECO:0000256" key="2">
    <source>
        <dbReference type="ARBA" id="ARBA00022448"/>
    </source>
</evidence>
<reference evidence="9" key="1">
    <citation type="submission" date="2019-03" db="EMBL/GenBank/DDBJ databases">
        <title>Metabolic reconstructions from genomes of highly enriched 'Candidatus Accumulibacter' and 'Candidatus Competibacter' bioreactor populations.</title>
        <authorList>
            <person name="Annavajhala M.K."/>
            <person name="Welles L."/>
            <person name="Abbas B."/>
            <person name="Sorokin D."/>
            <person name="Park H."/>
            <person name="Van Loosdrecht M."/>
            <person name="Chandran K."/>
        </authorList>
    </citation>
    <scope>NUCLEOTIDE SEQUENCE</scope>
    <source>
        <strain evidence="9">SBR_L</strain>
    </source>
</reference>